<evidence type="ECO:0000256" key="4">
    <source>
        <dbReference type="SAM" id="Coils"/>
    </source>
</evidence>
<evidence type="ECO:0000256" key="5">
    <source>
        <dbReference type="SAM" id="MobiDB-lite"/>
    </source>
</evidence>
<sequence>MSLGHHLAQQQQRLAQLTELLTEEQGALSQVQVDGELLSRLAADKQALLTQLETFENQRRQAQVRLGYGQDMAGAEQAARDAGCLPQWYDLLDSTRRIAHLNSLNGTLISQRLQHNQRMLNFLNEATGQTLYGPDGQSHRRGGKLNSRA</sequence>
<evidence type="ECO:0000256" key="1">
    <source>
        <dbReference type="ARBA" id="ARBA00002397"/>
    </source>
</evidence>
<evidence type="ECO:0000313" key="6">
    <source>
        <dbReference type="EMBL" id="PPL16769.1"/>
    </source>
</evidence>
<proteinExistence type="inferred from homology"/>
<dbReference type="EMBL" id="MPZM01000012">
    <property type="protein sequence ID" value="PPL16769.1"/>
    <property type="molecule type" value="Genomic_DNA"/>
</dbReference>
<evidence type="ECO:0000313" key="7">
    <source>
        <dbReference type="Proteomes" id="UP000242231"/>
    </source>
</evidence>
<dbReference type="GO" id="GO:0044780">
    <property type="term" value="P:bacterial-type flagellum assembly"/>
    <property type="evidence" value="ECO:0007669"/>
    <property type="project" value="InterPro"/>
</dbReference>
<dbReference type="OrthoDB" id="6238586at2"/>
<dbReference type="AlphaFoldDB" id="A0A2P5TMT6"/>
<reference evidence="7" key="1">
    <citation type="submission" date="2016-11" db="EMBL/GenBank/DDBJ databases">
        <authorList>
            <person name="Sisinthy S."/>
            <person name="Ara S."/>
            <person name="Gundlapally S.R."/>
        </authorList>
    </citation>
    <scope>NUCLEOTIDE SEQUENCE [LARGE SCALE GENOMIC DNA]</scope>
    <source>
        <strain evidence="7">V1-41</strain>
    </source>
</reference>
<evidence type="ECO:0008006" key="8">
    <source>
        <dbReference type="Google" id="ProtNLM"/>
    </source>
</evidence>
<dbReference type="InterPro" id="IPR036679">
    <property type="entry name" value="FlgN-like_sf"/>
</dbReference>
<comment type="function">
    <text evidence="1">Required for the efficient initiation of filament assembly.</text>
</comment>
<organism evidence="6 7">
    <name type="scientific">Oceanisphaera arctica</name>
    <dbReference type="NCBI Taxonomy" id="641510"/>
    <lineage>
        <taxon>Bacteria</taxon>
        <taxon>Pseudomonadati</taxon>
        <taxon>Pseudomonadota</taxon>
        <taxon>Gammaproteobacteria</taxon>
        <taxon>Aeromonadales</taxon>
        <taxon>Aeromonadaceae</taxon>
        <taxon>Oceanisphaera</taxon>
    </lineage>
</organism>
<dbReference type="RefSeq" id="WP_104486165.1">
    <property type="nucleotide sequence ID" value="NZ_BMYB01000002.1"/>
</dbReference>
<dbReference type="Pfam" id="PF05130">
    <property type="entry name" value="FlgN"/>
    <property type="match status" value="1"/>
</dbReference>
<evidence type="ECO:0000256" key="2">
    <source>
        <dbReference type="ARBA" id="ARBA00007703"/>
    </source>
</evidence>
<dbReference type="Proteomes" id="UP000242231">
    <property type="component" value="Unassembled WGS sequence"/>
</dbReference>
<feature type="region of interest" description="Disordered" evidence="5">
    <location>
        <begin position="128"/>
        <end position="149"/>
    </location>
</feature>
<protein>
    <recommendedName>
        <fullName evidence="8">Flagellar biosynthesis protein FlgN</fullName>
    </recommendedName>
</protein>
<gene>
    <name evidence="6" type="ORF">UN63_07540</name>
</gene>
<feature type="coiled-coil region" evidence="4">
    <location>
        <begin position="7"/>
        <end position="65"/>
    </location>
</feature>
<keyword evidence="7" id="KW-1185">Reference proteome</keyword>
<name>A0A2P5TMT6_9GAMM</name>
<dbReference type="InterPro" id="IPR007809">
    <property type="entry name" value="FlgN-like"/>
</dbReference>
<keyword evidence="3" id="KW-1005">Bacterial flagellum biogenesis</keyword>
<keyword evidence="4" id="KW-0175">Coiled coil</keyword>
<comment type="caution">
    <text evidence="6">The sequence shown here is derived from an EMBL/GenBank/DDBJ whole genome shotgun (WGS) entry which is preliminary data.</text>
</comment>
<comment type="similarity">
    <text evidence="2">Belongs to the FlgN family.</text>
</comment>
<evidence type="ECO:0000256" key="3">
    <source>
        <dbReference type="ARBA" id="ARBA00022795"/>
    </source>
</evidence>
<accession>A0A2P5TMT6</accession>
<dbReference type="Gene3D" id="1.20.58.300">
    <property type="entry name" value="FlgN-like"/>
    <property type="match status" value="1"/>
</dbReference>
<dbReference type="SUPFAM" id="SSF140566">
    <property type="entry name" value="FlgN-like"/>
    <property type="match status" value="1"/>
</dbReference>